<organism evidence="2 3">
    <name type="scientific">Sedimentitalea nanhaiensis</name>
    <dbReference type="NCBI Taxonomy" id="999627"/>
    <lineage>
        <taxon>Bacteria</taxon>
        <taxon>Pseudomonadati</taxon>
        <taxon>Pseudomonadota</taxon>
        <taxon>Alphaproteobacteria</taxon>
        <taxon>Rhodobacterales</taxon>
        <taxon>Paracoccaceae</taxon>
        <taxon>Sedimentitalea</taxon>
    </lineage>
</organism>
<feature type="region of interest" description="Disordered" evidence="1">
    <location>
        <begin position="241"/>
        <end position="278"/>
    </location>
</feature>
<evidence type="ECO:0008006" key="4">
    <source>
        <dbReference type="Google" id="ProtNLM"/>
    </source>
</evidence>
<dbReference type="RefSeq" id="WP_139236656.1">
    <property type="nucleotide sequence ID" value="NZ_FPAW01000059.1"/>
</dbReference>
<dbReference type="Proteomes" id="UP000182466">
    <property type="component" value="Unassembled WGS sequence"/>
</dbReference>
<proteinExistence type="predicted"/>
<evidence type="ECO:0000313" key="3">
    <source>
        <dbReference type="Proteomes" id="UP000182466"/>
    </source>
</evidence>
<protein>
    <recommendedName>
        <fullName evidence="4">FecR family protein</fullName>
    </recommendedName>
</protein>
<accession>A0A1I7EBC7</accession>
<evidence type="ECO:0000256" key="1">
    <source>
        <dbReference type="SAM" id="MobiDB-lite"/>
    </source>
</evidence>
<name>A0A1I7EBC7_9RHOB</name>
<dbReference type="OrthoDB" id="6038785at2"/>
<sequence length="1163" mass="123951">MQNSSPSRTEIKRLNLFQIVSYTLAALILVVSSLAIASQASWASTINQATPSCPSSKQFASSLEETIELVYPDGASVVLGPNSSASVSCVSGGAITIDLQTGLIRVAGGLGNVDQPILVNTPNGKVRLENGTAVVGVQDGVTRANLVNGTRLVVTSDGTSREIYRPGFQVTTASGRPSKAKRLTEEEVLADQRGLYPSLASGVAPRTYQSLSIGTRSLPVASNERDDDADETQSEAKFVAKIGAEDSELRNTPNDDSPEPEPPNPPEPEPAAFGEGLGTLNLAGSFQPSLGRTVNAISEDTSGVSDGEFILEQAQPATGRRSRVGGVLSTRSFGPTAISVFGGSDLVASAEDYDSLSVSISAGPYYYVSGTGSQYGLANPDNLSVADFMIDPASFRSDFTFSGNNSFHFSSSFSWAESNFGRYGEVSGKDFESIETSIEVTDNDIYGYPYGYPDTRNVRVTLKRGYGAEVERTIFGIDLASIGDDREPDNFFYLSAQPRPAFTITCDDPTGCFPVKDILESTPTEDLTPDQITILAYFNSPNAKPFFPKRIETGGISEENDRFVAYQYYGFTGTRLEDRLIFATGDLDGLKDPSSSMPGHSIDRFTVHASDGVARAFLRNETWTNLDRRSAGSFDLAVKDLTSTDLFVLNPFIDTVADPSASILDGVHTSKVLQADFGLANSDGAQVSTISATIGEIKFSTTSETEADARIYARTVGSSKGLNSDGSTSASVLIGGPVRSTAAGGGNPEIPGLGRLGAFVIENAGTVFDDRPDTVGTGSPEFETTVLTGGRERPLGRQYTFDNASFQDTGMTSDKDTAFAIARLALGYSKEDISKSDPMRDGFVNEEGSEQEIIGYAAAIIETEANAQEGGTNLAFFSLPDDPANLRFHGFDGAANTLKATITLADGRTIEFGGAGGKSAFKSETEYGLLSVTPGRYGEFELGDENFPDDHDMVIVSGDLVSEELVGQFETSDRKSIRAPSVSKKQGYEHIKWGFFMGDVAGTSKNGSRQHAHLGSFASGKTLSATEVQRIKDGVRPTVTYRGHMIGNVYNGGRTYTALGTYQDEFNFESRTGKISADFDRHRFEGSSGTQNSGADAFRSYSGSFRTNDSTYRGTVKGQFISPVVDGAPSGVVGRFGIQNGETIPGKAYRAIGTFGAEQIRKP</sequence>
<keyword evidence="3" id="KW-1185">Reference proteome</keyword>
<reference evidence="2 3" key="1">
    <citation type="submission" date="2016-10" db="EMBL/GenBank/DDBJ databases">
        <authorList>
            <person name="de Groot N.N."/>
        </authorList>
    </citation>
    <scope>NUCLEOTIDE SEQUENCE [LARGE SCALE GENOMIC DNA]</scope>
    <source>
        <strain evidence="2 3">CGMCC 1.10959</strain>
    </source>
</reference>
<dbReference type="STRING" id="999627.SAMN05216236_15910"/>
<evidence type="ECO:0000313" key="2">
    <source>
        <dbReference type="EMBL" id="SFU21256.1"/>
    </source>
</evidence>
<dbReference type="EMBL" id="FPAW01000059">
    <property type="protein sequence ID" value="SFU21256.1"/>
    <property type="molecule type" value="Genomic_DNA"/>
</dbReference>
<gene>
    <name evidence="2" type="ORF">SAMN05216236_15910</name>
</gene>
<feature type="compositionally biased region" description="Pro residues" evidence="1">
    <location>
        <begin position="260"/>
        <end position="269"/>
    </location>
</feature>
<dbReference type="AlphaFoldDB" id="A0A1I7EBC7"/>